<accession>A0A9D4AU05</accession>
<protein>
    <submittedName>
        <fullName evidence="2">Uncharacterized protein</fullName>
    </submittedName>
</protein>
<evidence type="ECO:0000313" key="2">
    <source>
        <dbReference type="EMBL" id="KAH1168481.1"/>
    </source>
</evidence>
<name>A0A9D4AU05_9SAUR</name>
<feature type="region of interest" description="Disordered" evidence="1">
    <location>
        <begin position="1"/>
        <end position="178"/>
    </location>
</feature>
<sequence>MECPLPGRPPSGQEQGWPRRPGESSSAENGGGGVFLRGVRPSESVLTPMPPAQCRDSYINTPPRASPHVAASQLPARDPSRTEGNLAAIELLKRKPGSLPSAQPQRGESSTPPAPEILPGTAEDKGDPGDTRCSLQRGAPGPPAISLNHVKSQAGVAADPDRSLLPRPSFQSSVQNPGVLAPSCSAPDGSAPCRVMRAAMLLLRPGSKQLRGHMESVSWGTAPQAPCLFSGGQQGAAGSWGPAPGALAGLNWCLGP</sequence>
<gene>
    <name evidence="2" type="ORF">KIL84_003964</name>
</gene>
<evidence type="ECO:0000313" key="3">
    <source>
        <dbReference type="Proteomes" id="UP000827986"/>
    </source>
</evidence>
<reference evidence="2" key="1">
    <citation type="submission" date="2021-09" db="EMBL/GenBank/DDBJ databases">
        <title>The genome of Mauremys mutica provides insights into the evolution of semi-aquatic lifestyle.</title>
        <authorList>
            <person name="Gong S."/>
            <person name="Gao Y."/>
        </authorList>
    </citation>
    <scope>NUCLEOTIDE SEQUENCE</scope>
    <source>
        <strain evidence="2">MM-2020</strain>
        <tissue evidence="2">Muscle</tissue>
    </source>
</reference>
<dbReference type="EMBL" id="JAHDVG010000486">
    <property type="protein sequence ID" value="KAH1168481.1"/>
    <property type="molecule type" value="Genomic_DNA"/>
</dbReference>
<organism evidence="2 3">
    <name type="scientific">Mauremys mutica</name>
    <name type="common">yellowpond turtle</name>
    <dbReference type="NCBI Taxonomy" id="74926"/>
    <lineage>
        <taxon>Eukaryota</taxon>
        <taxon>Metazoa</taxon>
        <taxon>Chordata</taxon>
        <taxon>Craniata</taxon>
        <taxon>Vertebrata</taxon>
        <taxon>Euteleostomi</taxon>
        <taxon>Archelosauria</taxon>
        <taxon>Testudinata</taxon>
        <taxon>Testudines</taxon>
        <taxon>Cryptodira</taxon>
        <taxon>Durocryptodira</taxon>
        <taxon>Testudinoidea</taxon>
        <taxon>Geoemydidae</taxon>
        <taxon>Geoemydinae</taxon>
        <taxon>Mauremys</taxon>
    </lineage>
</organism>
<keyword evidence="3" id="KW-1185">Reference proteome</keyword>
<proteinExistence type="predicted"/>
<evidence type="ECO:0000256" key="1">
    <source>
        <dbReference type="SAM" id="MobiDB-lite"/>
    </source>
</evidence>
<dbReference type="Proteomes" id="UP000827986">
    <property type="component" value="Unassembled WGS sequence"/>
</dbReference>
<dbReference type="AlphaFoldDB" id="A0A9D4AU05"/>
<comment type="caution">
    <text evidence="2">The sequence shown here is derived from an EMBL/GenBank/DDBJ whole genome shotgun (WGS) entry which is preliminary data.</text>
</comment>
<feature type="compositionally biased region" description="Polar residues" evidence="1">
    <location>
        <begin position="100"/>
        <end position="111"/>
    </location>
</feature>